<keyword evidence="5" id="KW-0547">Nucleotide-binding</keyword>
<keyword evidence="10" id="KW-1185">Reference proteome</keyword>
<comment type="caution">
    <text evidence="9">The sequence shown here is derived from an EMBL/GenBank/DDBJ whole genome shotgun (WGS) entry which is preliminary data.</text>
</comment>
<keyword evidence="3" id="KW-0813">Transport</keyword>
<dbReference type="PROSITE" id="PS00211">
    <property type="entry name" value="ABC_TRANSPORTER_1"/>
    <property type="match status" value="1"/>
</dbReference>
<evidence type="ECO:0000256" key="3">
    <source>
        <dbReference type="ARBA" id="ARBA00022448"/>
    </source>
</evidence>
<dbReference type="SUPFAM" id="SSF52540">
    <property type="entry name" value="P-loop containing nucleoside triphosphate hydrolases"/>
    <property type="match status" value="1"/>
</dbReference>
<evidence type="ECO:0000313" key="9">
    <source>
        <dbReference type="EMBL" id="MBP1938291.1"/>
    </source>
</evidence>
<dbReference type="InterPro" id="IPR003593">
    <property type="entry name" value="AAA+_ATPase"/>
</dbReference>
<dbReference type="NCBIfam" id="TIGR01727">
    <property type="entry name" value="oligo_HPY"/>
    <property type="match status" value="1"/>
</dbReference>
<reference evidence="9 10" key="1">
    <citation type="submission" date="2021-03" db="EMBL/GenBank/DDBJ databases">
        <title>Genomic Encyclopedia of Type Strains, Phase IV (KMG-IV): sequencing the most valuable type-strain genomes for metagenomic binning, comparative biology and taxonomic classification.</title>
        <authorList>
            <person name="Goeker M."/>
        </authorList>
    </citation>
    <scope>NUCLEOTIDE SEQUENCE [LARGE SCALE GENOMIC DNA]</scope>
    <source>
        <strain evidence="9 10">DSM 23491</strain>
    </source>
</reference>
<dbReference type="InterPro" id="IPR050388">
    <property type="entry name" value="ABC_Ni/Peptide_Import"/>
</dbReference>
<dbReference type="Pfam" id="PF08352">
    <property type="entry name" value="oligo_HPY"/>
    <property type="match status" value="1"/>
</dbReference>
<dbReference type="EMBL" id="JAGGKP010000013">
    <property type="protein sequence ID" value="MBP1938291.1"/>
    <property type="molecule type" value="Genomic_DNA"/>
</dbReference>
<evidence type="ECO:0000256" key="1">
    <source>
        <dbReference type="ARBA" id="ARBA00004202"/>
    </source>
</evidence>
<evidence type="ECO:0000259" key="8">
    <source>
        <dbReference type="PROSITE" id="PS50893"/>
    </source>
</evidence>
<feature type="domain" description="ABC transporter" evidence="8">
    <location>
        <begin position="6"/>
        <end position="257"/>
    </location>
</feature>
<evidence type="ECO:0000256" key="6">
    <source>
        <dbReference type="ARBA" id="ARBA00022840"/>
    </source>
</evidence>
<dbReference type="InterPro" id="IPR027417">
    <property type="entry name" value="P-loop_NTPase"/>
</dbReference>
<comment type="subcellular location">
    <subcellularLocation>
        <location evidence="1">Cell membrane</location>
        <topology evidence="1">Peripheral membrane protein</topology>
    </subcellularLocation>
</comment>
<name>A0ABS4H724_9BACL</name>
<dbReference type="SMART" id="SM00382">
    <property type="entry name" value="AAA"/>
    <property type="match status" value="1"/>
</dbReference>
<proteinExistence type="inferred from homology"/>
<evidence type="ECO:0000256" key="2">
    <source>
        <dbReference type="ARBA" id="ARBA00005417"/>
    </source>
</evidence>
<dbReference type="CDD" id="cd03257">
    <property type="entry name" value="ABC_NikE_OppD_transporters"/>
    <property type="match status" value="1"/>
</dbReference>
<keyword evidence="7" id="KW-0472">Membrane</keyword>
<dbReference type="PANTHER" id="PTHR43297">
    <property type="entry name" value="OLIGOPEPTIDE TRANSPORT ATP-BINDING PROTEIN APPD"/>
    <property type="match status" value="1"/>
</dbReference>
<keyword evidence="4" id="KW-1003">Cell membrane</keyword>
<dbReference type="InterPro" id="IPR013563">
    <property type="entry name" value="Oligopep_ABC_C"/>
</dbReference>
<dbReference type="InterPro" id="IPR017871">
    <property type="entry name" value="ABC_transporter-like_CS"/>
</dbReference>
<dbReference type="Gene3D" id="3.40.50.300">
    <property type="entry name" value="P-loop containing nucleotide triphosphate hydrolases"/>
    <property type="match status" value="1"/>
</dbReference>
<gene>
    <name evidence="9" type="ORF">J2Z20_003211</name>
</gene>
<protein>
    <submittedName>
        <fullName evidence="9">Oligopeptide/dipeptide ABC transporter ATP-binding protein</fullName>
    </submittedName>
</protein>
<sequence length="329" mass="36598">MSRPLLEIKELHTHFFTDRGEIPAVDGVDLYINKGEVLGVVGESGCGKSVTSLSILKLIPQPPGKIVHGSISFKGQDIVSLNERDMRKIRGNAISMIFQEPMTSLNPLFTIGDQIMETIRLHRGFTKKEAKAHAIEMLIKVGIPRPESIIQEYPHQLSGGMRQRVMIAMAISCNPELLIADEPTTALDVTIQAQILDLIRHLNEEQGTSVMLITHDLGVVAEMCHRVVIMYAGKVVEEGSVYDIFKNPLHPYTQGLIQSVPRMKESRDRLYAIPGNVPVLGTEMKGCRFAPRCPYAMPKCAEALPQLVEQEANHSCRCWLHETAEEDAV</sequence>
<evidence type="ECO:0000313" key="10">
    <source>
        <dbReference type="Proteomes" id="UP001519273"/>
    </source>
</evidence>
<dbReference type="InterPro" id="IPR003439">
    <property type="entry name" value="ABC_transporter-like_ATP-bd"/>
</dbReference>
<evidence type="ECO:0000256" key="4">
    <source>
        <dbReference type="ARBA" id="ARBA00022475"/>
    </source>
</evidence>
<evidence type="ECO:0000256" key="5">
    <source>
        <dbReference type="ARBA" id="ARBA00022741"/>
    </source>
</evidence>
<dbReference type="RefSeq" id="WP_209852508.1">
    <property type="nucleotide sequence ID" value="NZ_CBCRVE010000013.1"/>
</dbReference>
<dbReference type="GO" id="GO:0005524">
    <property type="term" value="F:ATP binding"/>
    <property type="evidence" value="ECO:0007669"/>
    <property type="project" value="UniProtKB-KW"/>
</dbReference>
<organism evidence="9 10">
    <name type="scientific">Paenibacillus sediminis</name>
    <dbReference type="NCBI Taxonomy" id="664909"/>
    <lineage>
        <taxon>Bacteria</taxon>
        <taxon>Bacillati</taxon>
        <taxon>Bacillota</taxon>
        <taxon>Bacilli</taxon>
        <taxon>Bacillales</taxon>
        <taxon>Paenibacillaceae</taxon>
        <taxon>Paenibacillus</taxon>
    </lineage>
</organism>
<accession>A0ABS4H724</accession>
<keyword evidence="6 9" id="KW-0067">ATP-binding</keyword>
<dbReference type="PROSITE" id="PS50893">
    <property type="entry name" value="ABC_TRANSPORTER_2"/>
    <property type="match status" value="1"/>
</dbReference>
<dbReference type="Pfam" id="PF00005">
    <property type="entry name" value="ABC_tran"/>
    <property type="match status" value="1"/>
</dbReference>
<dbReference type="PANTHER" id="PTHR43297:SF2">
    <property type="entry name" value="DIPEPTIDE TRANSPORT ATP-BINDING PROTEIN DPPD"/>
    <property type="match status" value="1"/>
</dbReference>
<evidence type="ECO:0000256" key="7">
    <source>
        <dbReference type="ARBA" id="ARBA00023136"/>
    </source>
</evidence>
<comment type="similarity">
    <text evidence="2">Belongs to the ABC transporter superfamily.</text>
</comment>
<dbReference type="Proteomes" id="UP001519273">
    <property type="component" value="Unassembled WGS sequence"/>
</dbReference>